<name>A0ABD3X7L2_SINWO</name>
<dbReference type="AlphaFoldDB" id="A0ABD3X7L2"/>
<evidence type="ECO:0000313" key="3">
    <source>
        <dbReference type="Proteomes" id="UP001634394"/>
    </source>
</evidence>
<sequence length="426" mass="47576">MFSPSAATIIAMMIMIKIIIKNKCLMPEHKTYVTDAISQNPFVIKTWIYSGFSTFITVTNRKQLLLRTLFEGVSSKEPQNGLLIQYNNSTKEVSLLLNNVDRGDEGVYQISTSIYQTTAERSVILDNKWVVQLNVLEQGEVKQGYMGENILISEFVLKSIFFPRLYHNGRIIAVLRGPECNVSTNAPFDGRIRCSKDKEINITRIEIKNVTENDTGLYKLITEDSLTWRCFLNITGTDKTSTNMLNSATAPTKSKVVDSDCYNIETLPTTVLSRTPVNAANSMSVPVPIYMIPVIIGADGVILLIGGLAWCQRRKINRKKAVQHIPQHESDPSLYLTPISLEPPLTLSTCLDRKTGLSNIAQNIHIELSTEAQIISMNGYEAVEISNYANTPELEEVLNLSTEKCNTPYSDTSGYLTVMARIETTV</sequence>
<comment type="caution">
    <text evidence="2">The sequence shown here is derived from an EMBL/GenBank/DDBJ whole genome shotgun (WGS) entry which is preliminary data.</text>
</comment>
<keyword evidence="1" id="KW-0472">Membrane</keyword>
<dbReference type="EMBL" id="JBJQND010000004">
    <property type="protein sequence ID" value="KAL3880988.1"/>
    <property type="molecule type" value="Genomic_DNA"/>
</dbReference>
<evidence type="ECO:0000313" key="2">
    <source>
        <dbReference type="EMBL" id="KAL3880988.1"/>
    </source>
</evidence>
<keyword evidence="1" id="KW-0812">Transmembrane</keyword>
<organism evidence="2 3">
    <name type="scientific">Sinanodonta woodiana</name>
    <name type="common">Chinese pond mussel</name>
    <name type="synonym">Anodonta woodiana</name>
    <dbReference type="NCBI Taxonomy" id="1069815"/>
    <lineage>
        <taxon>Eukaryota</taxon>
        <taxon>Metazoa</taxon>
        <taxon>Spiralia</taxon>
        <taxon>Lophotrochozoa</taxon>
        <taxon>Mollusca</taxon>
        <taxon>Bivalvia</taxon>
        <taxon>Autobranchia</taxon>
        <taxon>Heteroconchia</taxon>
        <taxon>Palaeoheterodonta</taxon>
        <taxon>Unionida</taxon>
        <taxon>Unionoidea</taxon>
        <taxon>Unionidae</taxon>
        <taxon>Unioninae</taxon>
        <taxon>Sinanodonta</taxon>
    </lineage>
</organism>
<evidence type="ECO:0000256" key="1">
    <source>
        <dbReference type="SAM" id="Phobius"/>
    </source>
</evidence>
<proteinExistence type="predicted"/>
<dbReference type="Proteomes" id="UP001634394">
    <property type="component" value="Unassembled WGS sequence"/>
</dbReference>
<gene>
    <name evidence="2" type="ORF">ACJMK2_033189</name>
</gene>
<keyword evidence="1" id="KW-1133">Transmembrane helix</keyword>
<accession>A0ABD3X7L2</accession>
<feature type="transmembrane region" description="Helical" evidence="1">
    <location>
        <begin position="290"/>
        <end position="311"/>
    </location>
</feature>
<reference evidence="2 3" key="1">
    <citation type="submission" date="2024-11" db="EMBL/GenBank/DDBJ databases">
        <title>Chromosome-level genome assembly of the freshwater bivalve Anodonta woodiana.</title>
        <authorList>
            <person name="Chen X."/>
        </authorList>
    </citation>
    <scope>NUCLEOTIDE SEQUENCE [LARGE SCALE GENOMIC DNA]</scope>
    <source>
        <strain evidence="2">MN2024</strain>
        <tissue evidence="2">Gills</tissue>
    </source>
</reference>
<keyword evidence="3" id="KW-1185">Reference proteome</keyword>
<protein>
    <submittedName>
        <fullName evidence="2">Uncharacterized protein</fullName>
    </submittedName>
</protein>